<reference evidence="19" key="2">
    <citation type="journal article" date="2021" name="PeerJ">
        <title>Extensive microbial diversity within the chicken gut microbiome revealed by metagenomics and culture.</title>
        <authorList>
            <person name="Gilroy R."/>
            <person name="Ravi A."/>
            <person name="Getino M."/>
            <person name="Pursley I."/>
            <person name="Horton D.L."/>
            <person name="Alikhan N.F."/>
            <person name="Baker D."/>
            <person name="Gharbi K."/>
            <person name="Hall N."/>
            <person name="Watson M."/>
            <person name="Adriaenssens E.M."/>
            <person name="Foster-Nyarko E."/>
            <person name="Jarju S."/>
            <person name="Secka A."/>
            <person name="Antonio M."/>
            <person name="Oren A."/>
            <person name="Chaudhuri R.R."/>
            <person name="La Ragione R."/>
            <person name="Hildebrand F."/>
            <person name="Pallen M.J."/>
        </authorList>
    </citation>
    <scope>NUCLEOTIDE SEQUENCE</scope>
    <source>
        <strain evidence="19">ChiSxjej2B14-6234</strain>
    </source>
</reference>
<dbReference type="Pfam" id="PF01746">
    <property type="entry name" value="tRNA_m1G_MT"/>
    <property type="match status" value="1"/>
</dbReference>
<dbReference type="HAMAP" id="MF_00605">
    <property type="entry name" value="TrmD"/>
    <property type="match status" value="1"/>
</dbReference>
<dbReference type="Proteomes" id="UP000886887">
    <property type="component" value="Unassembled WGS sequence"/>
</dbReference>
<organism evidence="19 20">
    <name type="scientific">Candidatus Onthenecus intestinigallinarum</name>
    <dbReference type="NCBI Taxonomy" id="2840875"/>
    <lineage>
        <taxon>Bacteria</taxon>
        <taxon>Bacillati</taxon>
        <taxon>Bacillota</taxon>
        <taxon>Clostridia</taxon>
        <taxon>Eubacteriales</taxon>
        <taxon>Candidatus Onthenecus</taxon>
    </lineage>
</organism>
<dbReference type="SUPFAM" id="SSF75217">
    <property type="entry name" value="alpha/beta knot"/>
    <property type="match status" value="1"/>
</dbReference>
<gene>
    <name evidence="15 19" type="primary">trmD</name>
    <name evidence="19" type="ORF">IAB73_07880</name>
</gene>
<dbReference type="CDD" id="cd18080">
    <property type="entry name" value="TrmD-like"/>
    <property type="match status" value="1"/>
</dbReference>
<evidence type="ECO:0000256" key="5">
    <source>
        <dbReference type="ARBA" id="ARBA00012807"/>
    </source>
</evidence>
<dbReference type="AlphaFoldDB" id="A0A9D0ZAB4"/>
<name>A0A9D0ZAB4_9FIRM</name>
<evidence type="ECO:0000256" key="15">
    <source>
        <dbReference type="HAMAP-Rule" id="MF_00605"/>
    </source>
</evidence>
<keyword evidence="10 15" id="KW-0949">S-adenosyl-L-methionine</keyword>
<feature type="binding site" evidence="15 16">
    <location>
        <begin position="132"/>
        <end position="137"/>
    </location>
    <ligand>
        <name>S-adenosyl-L-methionine</name>
        <dbReference type="ChEBI" id="CHEBI:59789"/>
    </ligand>
</feature>
<dbReference type="FunFam" id="3.40.1280.10:FF:000001">
    <property type="entry name" value="tRNA (guanine-N(1)-)-methyltransferase"/>
    <property type="match status" value="1"/>
</dbReference>
<keyword evidence="8 15" id="KW-0489">Methyltransferase</keyword>
<accession>A0A9D0ZAB4</accession>
<dbReference type="NCBIfam" id="TIGR00088">
    <property type="entry name" value="trmD"/>
    <property type="match status" value="1"/>
</dbReference>
<evidence type="ECO:0000256" key="13">
    <source>
        <dbReference type="ARBA" id="ARBA00033392"/>
    </source>
</evidence>
<evidence type="ECO:0000256" key="7">
    <source>
        <dbReference type="ARBA" id="ARBA00022490"/>
    </source>
</evidence>
<dbReference type="InterPro" id="IPR029026">
    <property type="entry name" value="tRNA_m1G_MTases_N"/>
</dbReference>
<dbReference type="InterPro" id="IPR029028">
    <property type="entry name" value="Alpha/beta_knot_MTases"/>
</dbReference>
<protein>
    <recommendedName>
        <fullName evidence="6 15">tRNA (guanine-N(1)-)-methyltransferase</fullName>
        <ecNumber evidence="5 15">2.1.1.228</ecNumber>
    </recommendedName>
    <alternativeName>
        <fullName evidence="12 15">M1G-methyltransferase</fullName>
    </alternativeName>
    <alternativeName>
        <fullName evidence="13 15">tRNA [GM37] methyltransferase</fullName>
    </alternativeName>
</protein>
<evidence type="ECO:0000313" key="19">
    <source>
        <dbReference type="EMBL" id="HIQ72107.1"/>
    </source>
</evidence>
<feature type="binding site" evidence="15 16">
    <location>
        <position position="112"/>
    </location>
    <ligand>
        <name>S-adenosyl-L-methionine</name>
        <dbReference type="ChEBI" id="CHEBI:59789"/>
    </ligand>
</feature>
<evidence type="ECO:0000256" key="9">
    <source>
        <dbReference type="ARBA" id="ARBA00022679"/>
    </source>
</evidence>
<comment type="function">
    <text evidence="1 15 17">Specifically methylates guanosine-37 in various tRNAs.</text>
</comment>
<dbReference type="GO" id="GO:0005829">
    <property type="term" value="C:cytosol"/>
    <property type="evidence" value="ECO:0007669"/>
    <property type="project" value="TreeGrafter"/>
</dbReference>
<dbReference type="PIRSF" id="PIRSF000386">
    <property type="entry name" value="tRNA_mtase"/>
    <property type="match status" value="1"/>
</dbReference>
<comment type="caution">
    <text evidence="19">The sequence shown here is derived from an EMBL/GenBank/DDBJ whole genome shotgun (WGS) entry which is preliminary data.</text>
</comment>
<reference evidence="19" key="1">
    <citation type="submission" date="2020-10" db="EMBL/GenBank/DDBJ databases">
        <authorList>
            <person name="Gilroy R."/>
        </authorList>
    </citation>
    <scope>NUCLEOTIDE SEQUENCE</scope>
    <source>
        <strain evidence="19">ChiSxjej2B14-6234</strain>
    </source>
</reference>
<dbReference type="InterPro" id="IPR016009">
    <property type="entry name" value="tRNA_MeTrfase_TRMD/TRM10"/>
</dbReference>
<dbReference type="Gene3D" id="1.10.1270.20">
    <property type="entry name" value="tRNA(m1g37)methyltransferase, domain 2"/>
    <property type="match status" value="1"/>
</dbReference>
<evidence type="ECO:0000256" key="16">
    <source>
        <dbReference type="PIRSR" id="PIRSR000386-1"/>
    </source>
</evidence>
<dbReference type="PANTHER" id="PTHR46417:SF1">
    <property type="entry name" value="TRNA (GUANINE-N(1)-)-METHYLTRANSFERASE"/>
    <property type="match status" value="1"/>
</dbReference>
<dbReference type="InterPro" id="IPR002649">
    <property type="entry name" value="tRNA_m1G_MeTrfase_TrmD"/>
</dbReference>
<keyword evidence="7 15" id="KW-0963">Cytoplasm</keyword>
<evidence type="ECO:0000256" key="2">
    <source>
        <dbReference type="ARBA" id="ARBA00004496"/>
    </source>
</evidence>
<comment type="subunit">
    <text evidence="4 15 17">Homodimer.</text>
</comment>
<evidence type="ECO:0000313" key="20">
    <source>
        <dbReference type="Proteomes" id="UP000886887"/>
    </source>
</evidence>
<dbReference type="NCBIfam" id="NF000648">
    <property type="entry name" value="PRK00026.1"/>
    <property type="match status" value="1"/>
</dbReference>
<comment type="subcellular location">
    <subcellularLocation>
        <location evidence="2 15 17">Cytoplasm</location>
    </subcellularLocation>
</comment>
<dbReference type="GO" id="GO:0052906">
    <property type="term" value="F:tRNA (guanine(37)-N1)-methyltransferase activity"/>
    <property type="evidence" value="ECO:0007669"/>
    <property type="project" value="UniProtKB-UniRule"/>
</dbReference>
<evidence type="ECO:0000256" key="14">
    <source>
        <dbReference type="ARBA" id="ARBA00047783"/>
    </source>
</evidence>
<dbReference type="EMBL" id="DVFJ01000028">
    <property type="protein sequence ID" value="HIQ72107.1"/>
    <property type="molecule type" value="Genomic_DNA"/>
</dbReference>
<dbReference type="PANTHER" id="PTHR46417">
    <property type="entry name" value="TRNA (GUANINE-N(1)-)-METHYLTRANSFERASE"/>
    <property type="match status" value="1"/>
</dbReference>
<dbReference type="Gene3D" id="3.40.1280.10">
    <property type="match status" value="1"/>
</dbReference>
<feature type="domain" description="tRNA methyltransferase TRMD/TRM10-type" evidence="18">
    <location>
        <begin position="1"/>
        <end position="224"/>
    </location>
</feature>
<evidence type="ECO:0000256" key="6">
    <source>
        <dbReference type="ARBA" id="ARBA00014679"/>
    </source>
</evidence>
<sequence length="250" mass="28061">MKIKILTIFPEMFAPVLNASILGRAQDKGLIAFEVIDIRPFSQRKHKNTDDDPFGGGAGMVMMAQPVVDAMRHAMGEGFSGRRIYLSPRGQTLTQRKAEELAREKELILLCGHYEGLDQRAIDLCVDEELSVGDYVLTGGELAAMVVADAVARLIPGVLGCEESAQTESFSSGLLEYPQYTRPRVFEGLEVPAVLLEGNHALIEDWRFEQSLRITLARRPELVQGLEMSKRQRRIYDRVLREWTQQKGDV</sequence>
<evidence type="ECO:0000256" key="11">
    <source>
        <dbReference type="ARBA" id="ARBA00022694"/>
    </source>
</evidence>
<evidence type="ECO:0000256" key="17">
    <source>
        <dbReference type="RuleBase" id="RU003464"/>
    </source>
</evidence>
<proteinExistence type="inferred from homology"/>
<evidence type="ECO:0000259" key="18">
    <source>
        <dbReference type="Pfam" id="PF01746"/>
    </source>
</evidence>
<dbReference type="FunFam" id="1.10.1270.20:FF:000001">
    <property type="entry name" value="tRNA (guanine-N(1)-)-methyltransferase"/>
    <property type="match status" value="1"/>
</dbReference>
<dbReference type="InterPro" id="IPR023148">
    <property type="entry name" value="tRNA_m1G_MeTrfase_C_sf"/>
</dbReference>
<keyword evidence="9 15" id="KW-0808">Transferase</keyword>
<keyword evidence="11 15" id="KW-0819">tRNA processing</keyword>
<dbReference type="GO" id="GO:0002939">
    <property type="term" value="P:tRNA N1-guanine methylation"/>
    <property type="evidence" value="ECO:0007669"/>
    <property type="project" value="TreeGrafter"/>
</dbReference>
<evidence type="ECO:0000256" key="3">
    <source>
        <dbReference type="ARBA" id="ARBA00007630"/>
    </source>
</evidence>
<comment type="similarity">
    <text evidence="3 15 17">Belongs to the RNA methyltransferase TrmD family.</text>
</comment>
<evidence type="ECO:0000256" key="4">
    <source>
        <dbReference type="ARBA" id="ARBA00011738"/>
    </source>
</evidence>
<dbReference type="EC" id="2.1.1.228" evidence="5 15"/>
<evidence type="ECO:0000256" key="12">
    <source>
        <dbReference type="ARBA" id="ARBA00029736"/>
    </source>
</evidence>
<comment type="catalytic activity">
    <reaction evidence="14 15 17">
        <text>guanosine(37) in tRNA + S-adenosyl-L-methionine = N(1)-methylguanosine(37) in tRNA + S-adenosyl-L-homocysteine + H(+)</text>
        <dbReference type="Rhea" id="RHEA:36899"/>
        <dbReference type="Rhea" id="RHEA-COMP:10145"/>
        <dbReference type="Rhea" id="RHEA-COMP:10147"/>
        <dbReference type="ChEBI" id="CHEBI:15378"/>
        <dbReference type="ChEBI" id="CHEBI:57856"/>
        <dbReference type="ChEBI" id="CHEBI:59789"/>
        <dbReference type="ChEBI" id="CHEBI:73542"/>
        <dbReference type="ChEBI" id="CHEBI:74269"/>
        <dbReference type="EC" id="2.1.1.228"/>
    </reaction>
</comment>
<evidence type="ECO:0000256" key="10">
    <source>
        <dbReference type="ARBA" id="ARBA00022691"/>
    </source>
</evidence>
<evidence type="ECO:0000256" key="1">
    <source>
        <dbReference type="ARBA" id="ARBA00002634"/>
    </source>
</evidence>
<evidence type="ECO:0000256" key="8">
    <source>
        <dbReference type="ARBA" id="ARBA00022603"/>
    </source>
</evidence>